<keyword evidence="5" id="KW-0547">Nucleotide-binding</keyword>
<proteinExistence type="predicted"/>
<keyword evidence="6 10" id="KW-0067">ATP-binding</keyword>
<dbReference type="PANTHER" id="PTHR43297:SF14">
    <property type="entry name" value="ATPASE AAA-TYPE CORE DOMAIN-CONTAINING PROTEIN"/>
    <property type="match status" value="1"/>
</dbReference>
<dbReference type="InterPro" id="IPR027417">
    <property type="entry name" value="P-loop_NTPase"/>
</dbReference>
<evidence type="ECO:0000256" key="2">
    <source>
        <dbReference type="ARBA" id="ARBA00022448"/>
    </source>
</evidence>
<dbReference type="KEGG" id="oyw:OdinLCB4_000230"/>
<organism evidence="10 11">
    <name type="scientific">Odinarchaeota yellowstonii (strain LCB_4)</name>
    <dbReference type="NCBI Taxonomy" id="1841599"/>
    <lineage>
        <taxon>Archaea</taxon>
        <taxon>Promethearchaeati</taxon>
        <taxon>Candidatus Odinarchaeota</taxon>
        <taxon>Candidatus Odinarchaeia</taxon>
        <taxon>Candidatus Odinarchaeales</taxon>
        <taxon>Candidatus Odinarchaeaceae</taxon>
        <taxon>Candidatus Odinarchaeum</taxon>
    </lineage>
</organism>
<dbReference type="InterPro" id="IPR017871">
    <property type="entry name" value="ABC_transporter-like_CS"/>
</dbReference>
<dbReference type="InterPro" id="IPR003439">
    <property type="entry name" value="ABC_transporter-like_ATP-bd"/>
</dbReference>
<dbReference type="Pfam" id="PF08352">
    <property type="entry name" value="oligo_HPY"/>
    <property type="match status" value="1"/>
</dbReference>
<dbReference type="GO" id="GO:0016887">
    <property type="term" value="F:ATP hydrolysis activity"/>
    <property type="evidence" value="ECO:0007669"/>
    <property type="project" value="InterPro"/>
</dbReference>
<evidence type="ECO:0000256" key="6">
    <source>
        <dbReference type="ARBA" id="ARBA00022840"/>
    </source>
</evidence>
<dbReference type="Pfam" id="PF00005">
    <property type="entry name" value="ABC_tran"/>
    <property type="match status" value="1"/>
</dbReference>
<dbReference type="InterPro" id="IPR003593">
    <property type="entry name" value="AAA+_ATPase"/>
</dbReference>
<evidence type="ECO:0000256" key="7">
    <source>
        <dbReference type="ARBA" id="ARBA00022967"/>
    </source>
</evidence>
<dbReference type="InterPro" id="IPR050388">
    <property type="entry name" value="ABC_Ni/Peptide_Import"/>
</dbReference>
<dbReference type="FunFam" id="3.40.50.300:FF:000016">
    <property type="entry name" value="Oligopeptide ABC transporter ATP-binding component"/>
    <property type="match status" value="1"/>
</dbReference>
<dbReference type="GO" id="GO:0005524">
    <property type="term" value="F:ATP binding"/>
    <property type="evidence" value="ECO:0007669"/>
    <property type="project" value="UniProtKB-KW"/>
</dbReference>
<reference evidence="10" key="1">
    <citation type="journal article" date="2017" name="Nature">
        <title>Asgard archaea illuminate the origin of eukaryotic cellular complexity.</title>
        <authorList>
            <person name="Zaremba-Niedzwiedzka K."/>
            <person name="Caceres E.F."/>
            <person name="Saw J.H."/>
            <person name="Backstrom D."/>
            <person name="Juzokaite L."/>
            <person name="Vancaester E."/>
            <person name="Seitz K.W."/>
            <person name="Anantharaman K."/>
            <person name="Starnawski P."/>
            <person name="Kjeldsen K.U."/>
            <person name="Scott M.B."/>
            <person name="Nunoura T."/>
            <person name="Banfield J.F."/>
            <person name="Schramm A."/>
            <person name="Baker B.J."/>
            <person name="Spang A."/>
            <person name="Ettema T.J.G."/>
        </authorList>
    </citation>
    <scope>NUCLEOTIDE SEQUENCE</scope>
    <source>
        <strain evidence="10">LCB_4</strain>
    </source>
</reference>
<dbReference type="PROSITE" id="PS50893">
    <property type="entry name" value="ABC_TRANSPORTER_2"/>
    <property type="match status" value="1"/>
</dbReference>
<dbReference type="CDD" id="cd03257">
    <property type="entry name" value="ABC_NikE_OppD_transporters"/>
    <property type="match status" value="1"/>
</dbReference>
<evidence type="ECO:0000313" key="11">
    <source>
        <dbReference type="Proteomes" id="UP000186851"/>
    </source>
</evidence>
<keyword evidence="3" id="KW-1003">Cell membrane</keyword>
<feature type="domain" description="ABC transporter" evidence="9">
    <location>
        <begin position="7"/>
        <end position="257"/>
    </location>
</feature>
<gene>
    <name evidence="10" type="ORF">OdinLCB4_000230</name>
</gene>
<evidence type="ECO:0000256" key="4">
    <source>
        <dbReference type="ARBA" id="ARBA00022519"/>
    </source>
</evidence>
<evidence type="ECO:0000313" key="10">
    <source>
        <dbReference type="EMBL" id="WEU40397.1"/>
    </source>
</evidence>
<accession>A0AAF0D2E5</accession>
<dbReference type="GO" id="GO:0005886">
    <property type="term" value="C:plasma membrane"/>
    <property type="evidence" value="ECO:0007669"/>
    <property type="project" value="UniProtKB-SubCell"/>
</dbReference>
<dbReference type="Gene3D" id="3.40.50.300">
    <property type="entry name" value="P-loop containing nucleotide triphosphate hydrolases"/>
    <property type="match status" value="1"/>
</dbReference>
<dbReference type="EMBL" id="CP091871">
    <property type="protein sequence ID" value="WEU40397.1"/>
    <property type="molecule type" value="Genomic_DNA"/>
</dbReference>
<evidence type="ECO:0000259" key="9">
    <source>
        <dbReference type="PROSITE" id="PS50893"/>
    </source>
</evidence>
<dbReference type="PROSITE" id="PS00211">
    <property type="entry name" value="ABC_TRANSPORTER_1"/>
    <property type="match status" value="1"/>
</dbReference>
<keyword evidence="4" id="KW-0997">Cell inner membrane</keyword>
<evidence type="ECO:0000256" key="1">
    <source>
        <dbReference type="ARBA" id="ARBA00004202"/>
    </source>
</evidence>
<dbReference type="NCBIfam" id="TIGR01727">
    <property type="entry name" value="oligo_HPY"/>
    <property type="match status" value="1"/>
</dbReference>
<dbReference type="SUPFAM" id="SSF52540">
    <property type="entry name" value="P-loop containing nucleoside triphosphate hydrolases"/>
    <property type="match status" value="1"/>
</dbReference>
<keyword evidence="2" id="KW-0813">Transport</keyword>
<dbReference type="InterPro" id="IPR013563">
    <property type="entry name" value="Oligopep_ABC_C"/>
</dbReference>
<evidence type="ECO:0000256" key="5">
    <source>
        <dbReference type="ARBA" id="ARBA00022741"/>
    </source>
</evidence>
<reference evidence="10" key="2">
    <citation type="journal article" date="2022" name="Nat. Microbiol.">
        <title>A closed Candidatus Odinarchaeum chromosome exposes Asgard archaeal viruses.</title>
        <authorList>
            <person name="Tamarit D."/>
            <person name="Caceres E.F."/>
            <person name="Krupovic M."/>
            <person name="Nijland R."/>
            <person name="Eme L."/>
            <person name="Robinson N.P."/>
            <person name="Ettema T.J.G."/>
        </authorList>
    </citation>
    <scope>NUCLEOTIDE SEQUENCE</scope>
    <source>
        <strain evidence="10">LCB_4</strain>
    </source>
</reference>
<dbReference type="AlphaFoldDB" id="A0AAF0D2E5"/>
<dbReference type="SMART" id="SM00382">
    <property type="entry name" value="AAA"/>
    <property type="match status" value="1"/>
</dbReference>
<evidence type="ECO:0000256" key="3">
    <source>
        <dbReference type="ARBA" id="ARBA00022475"/>
    </source>
</evidence>
<keyword evidence="7" id="KW-1278">Translocase</keyword>
<dbReference type="GO" id="GO:0015833">
    <property type="term" value="P:peptide transport"/>
    <property type="evidence" value="ECO:0007669"/>
    <property type="project" value="InterPro"/>
</dbReference>
<evidence type="ECO:0000256" key="8">
    <source>
        <dbReference type="ARBA" id="ARBA00023136"/>
    </source>
</evidence>
<dbReference type="Proteomes" id="UP000186851">
    <property type="component" value="Chromosome"/>
</dbReference>
<dbReference type="PANTHER" id="PTHR43297">
    <property type="entry name" value="OLIGOPEPTIDE TRANSPORT ATP-BINDING PROTEIN APPD"/>
    <property type="match status" value="1"/>
</dbReference>
<name>A0AAF0D2E5_ODILC</name>
<comment type="subcellular location">
    <subcellularLocation>
        <location evidence="1">Cell membrane</location>
        <topology evidence="1">Peripheral membrane protein</topology>
    </subcellularLocation>
</comment>
<sequence length="345" mass="38750">MTENVLLNIRNLKTHFFTEEGVVQALDGVSLEVYEREIIGLVGETGSGKSVTALSVMRLLPQPGFIVEGEIIFKGKPLHLISEEEMRQIRGKEITMIFQDPMNALNPVFTVGNQIAETIMLHNDVTYREAFNQSIELLRRLNIPRPERIVNSYPHELSGGMKQRIQIAIGLACQPALLIADEPTTALDATIEVQVLELIKKLRDEFNTSIMLITHDLGIIAEMCERVVVMYAGSVVEKADVKTIFKNPLHPYTQALLDAIPYAERKKKTKLTTIPGNVPNLINPPSGCRFHPRCKHAMKVCQTCKPLLLEEQPGHWVSCFLYSKNRERGLSEGGLFEPLPGRVIY</sequence>
<keyword evidence="8" id="KW-0472">Membrane</keyword>
<protein>
    <submittedName>
        <fullName evidence="10">ABC transporter ATP-binding protein</fullName>
    </submittedName>
</protein>